<comment type="caution">
    <text evidence="2">The sequence shown here is derived from an EMBL/GenBank/DDBJ whole genome shotgun (WGS) entry which is preliminary data.</text>
</comment>
<accession>A0A9Q0KGY1</accession>
<evidence type="ECO:0000313" key="3">
    <source>
        <dbReference type="Proteomes" id="UP001141806"/>
    </source>
</evidence>
<dbReference type="Proteomes" id="UP001141806">
    <property type="component" value="Unassembled WGS sequence"/>
</dbReference>
<gene>
    <name evidence="2" type="ORF">NE237_003502</name>
</gene>
<name>A0A9Q0KGY1_9MAGN</name>
<protein>
    <submittedName>
        <fullName evidence="2">Uncharacterized protein</fullName>
    </submittedName>
</protein>
<feature type="region of interest" description="Disordered" evidence="1">
    <location>
        <begin position="22"/>
        <end position="45"/>
    </location>
</feature>
<dbReference type="AlphaFoldDB" id="A0A9Q0KGY1"/>
<sequence>MESAHAVVSAVGNLMNTSVESAPITSRIVSNPNTLAQSSDERNENSVPLLTTANTNSSSILLNQTGCRGALRRRLGWIDLVTYKGNVGVDGEPFGHRWLRRKNGSGLREARWS</sequence>
<keyword evidence="3" id="KW-1185">Reference proteome</keyword>
<proteinExistence type="predicted"/>
<organism evidence="2 3">
    <name type="scientific">Protea cynaroides</name>
    <dbReference type="NCBI Taxonomy" id="273540"/>
    <lineage>
        <taxon>Eukaryota</taxon>
        <taxon>Viridiplantae</taxon>
        <taxon>Streptophyta</taxon>
        <taxon>Embryophyta</taxon>
        <taxon>Tracheophyta</taxon>
        <taxon>Spermatophyta</taxon>
        <taxon>Magnoliopsida</taxon>
        <taxon>Proteales</taxon>
        <taxon>Proteaceae</taxon>
        <taxon>Protea</taxon>
    </lineage>
</organism>
<reference evidence="2" key="1">
    <citation type="journal article" date="2023" name="Plant J.">
        <title>The genome of the king protea, Protea cynaroides.</title>
        <authorList>
            <person name="Chang J."/>
            <person name="Duong T.A."/>
            <person name="Schoeman C."/>
            <person name="Ma X."/>
            <person name="Roodt D."/>
            <person name="Barker N."/>
            <person name="Li Z."/>
            <person name="Van de Peer Y."/>
            <person name="Mizrachi E."/>
        </authorList>
    </citation>
    <scope>NUCLEOTIDE SEQUENCE</scope>
    <source>
        <tissue evidence="2">Young leaves</tissue>
    </source>
</reference>
<evidence type="ECO:0000256" key="1">
    <source>
        <dbReference type="SAM" id="MobiDB-lite"/>
    </source>
</evidence>
<feature type="compositionally biased region" description="Polar residues" evidence="1">
    <location>
        <begin position="22"/>
        <end position="38"/>
    </location>
</feature>
<dbReference type="EMBL" id="JAMYWD010000005">
    <property type="protein sequence ID" value="KAJ4970403.1"/>
    <property type="molecule type" value="Genomic_DNA"/>
</dbReference>
<evidence type="ECO:0000313" key="2">
    <source>
        <dbReference type="EMBL" id="KAJ4970403.1"/>
    </source>
</evidence>